<dbReference type="STRING" id="57704.SAMN04489793_2046"/>
<feature type="transmembrane region" description="Helical" evidence="1">
    <location>
        <begin position="7"/>
        <end position="26"/>
    </location>
</feature>
<keyword evidence="1" id="KW-0472">Membrane</keyword>
<protein>
    <recommendedName>
        <fullName evidence="4">Polyketide cyclase / dehydrase and lipid transport</fullName>
    </recommendedName>
</protein>
<accession>A0A1H4RP00</accession>
<reference evidence="3" key="1">
    <citation type="submission" date="2016-10" db="EMBL/GenBank/DDBJ databases">
        <authorList>
            <person name="Varghese N."/>
            <person name="Submissions S."/>
        </authorList>
    </citation>
    <scope>NUCLEOTIDE SEQUENCE [LARGE SCALE GENOMIC DNA]</scope>
    <source>
        <strain evidence="3">DSM 44234</strain>
    </source>
</reference>
<feature type="transmembrane region" description="Helical" evidence="1">
    <location>
        <begin position="116"/>
        <end position="136"/>
    </location>
</feature>
<keyword evidence="1" id="KW-0812">Transmembrane</keyword>
<dbReference type="EMBL" id="FNSA01000003">
    <property type="protein sequence ID" value="SEC33620.1"/>
    <property type="molecule type" value="Genomic_DNA"/>
</dbReference>
<evidence type="ECO:0000256" key="1">
    <source>
        <dbReference type="SAM" id="Phobius"/>
    </source>
</evidence>
<organism evidence="2 3">
    <name type="scientific">Tsukamurella tyrosinosolvens</name>
    <dbReference type="NCBI Taxonomy" id="57704"/>
    <lineage>
        <taxon>Bacteria</taxon>
        <taxon>Bacillati</taxon>
        <taxon>Actinomycetota</taxon>
        <taxon>Actinomycetes</taxon>
        <taxon>Mycobacteriales</taxon>
        <taxon>Tsukamurellaceae</taxon>
        <taxon>Tsukamurella</taxon>
    </lineage>
</organism>
<feature type="transmembrane region" description="Helical" evidence="1">
    <location>
        <begin position="86"/>
        <end position="104"/>
    </location>
</feature>
<dbReference type="AlphaFoldDB" id="A0A1H4RP00"/>
<feature type="transmembrane region" description="Helical" evidence="1">
    <location>
        <begin position="60"/>
        <end position="80"/>
    </location>
</feature>
<gene>
    <name evidence="2" type="ORF">SAMN04489793_2046</name>
</gene>
<sequence length="305" mass="31811">MPLSRRPAVLTMLALIVVCVVGSLVMRSMNGWLNQTSVFYVGLPALLAALLVLSRPSTSAYGIVLKGTTLFLLIATIFAGEGVVCVLFAAPLVYAVALLVAALVNTVRKGGRGARVVAAAALLLAVASTEGAVPALTLPAENTVTAERVVAATPDQVRAALAAPLRFGEPTGALALGFPRPLVDHPEGLAPGDARHILFSGAPERAAPLHGHHWGTAPSTLTLRVAAAGDRSVDYVAVKDATPIATWLAWRGSTVRWEPVAGGTRVVWSLTFDRRLSPAAYWTPLERAVAQRAADYLIGSLALPA</sequence>
<dbReference type="SUPFAM" id="SSF55961">
    <property type="entry name" value="Bet v1-like"/>
    <property type="match status" value="1"/>
</dbReference>
<proteinExistence type="predicted"/>
<keyword evidence="1" id="KW-1133">Transmembrane helix</keyword>
<evidence type="ECO:0008006" key="4">
    <source>
        <dbReference type="Google" id="ProtNLM"/>
    </source>
</evidence>
<feature type="transmembrane region" description="Helical" evidence="1">
    <location>
        <begin position="32"/>
        <end position="53"/>
    </location>
</feature>
<keyword evidence="3" id="KW-1185">Reference proteome</keyword>
<dbReference type="Proteomes" id="UP000182241">
    <property type="component" value="Unassembled WGS sequence"/>
</dbReference>
<evidence type="ECO:0000313" key="2">
    <source>
        <dbReference type="EMBL" id="SEC33620.1"/>
    </source>
</evidence>
<evidence type="ECO:0000313" key="3">
    <source>
        <dbReference type="Proteomes" id="UP000182241"/>
    </source>
</evidence>
<name>A0A1H4RP00_TSUTY</name>